<accession>A0A0S2E497</accession>
<dbReference type="AlphaFoldDB" id="A0A0S2E497"/>
<organism evidence="1 2">
    <name type="scientific">Lysobacter antibioticus</name>
    <dbReference type="NCBI Taxonomy" id="84531"/>
    <lineage>
        <taxon>Bacteria</taxon>
        <taxon>Pseudomonadati</taxon>
        <taxon>Pseudomonadota</taxon>
        <taxon>Gammaproteobacteria</taxon>
        <taxon>Lysobacterales</taxon>
        <taxon>Lysobacteraceae</taxon>
        <taxon>Lysobacter</taxon>
    </lineage>
</organism>
<dbReference type="STRING" id="84531.LA76x_4127"/>
<dbReference type="eggNOG" id="COG0446">
    <property type="taxonomic scope" value="Bacteria"/>
</dbReference>
<evidence type="ECO:0000313" key="1">
    <source>
        <dbReference type="EMBL" id="ALN82243.1"/>
    </source>
</evidence>
<reference evidence="1 2" key="1">
    <citation type="journal article" date="2015" name="BMC Genomics">
        <title>Comparative genomics and metabolic profiling of the genus Lysobacter.</title>
        <authorList>
            <person name="de Bruijn I."/>
            <person name="Cheng X."/>
            <person name="de Jager V."/>
            <person name="Exposito R.G."/>
            <person name="Watrous J."/>
            <person name="Patel N."/>
            <person name="Postma J."/>
            <person name="Dorrestein P.C."/>
            <person name="Kobayashi D."/>
            <person name="Raaijmakers J.M."/>
        </authorList>
    </citation>
    <scope>NUCLEOTIDE SEQUENCE [LARGE SCALE GENOMIC DNA]</scope>
    <source>
        <strain evidence="1 2">76</strain>
    </source>
</reference>
<dbReference type="PATRIC" id="fig|84531.7.peg.4673"/>
<name>A0A0S2E497_LYSAN</name>
<dbReference type="EMBL" id="CP011129">
    <property type="protein sequence ID" value="ALN82243.1"/>
    <property type="molecule type" value="Genomic_DNA"/>
</dbReference>
<dbReference type="KEGG" id="laq:GLA29479_4782"/>
<proteinExistence type="predicted"/>
<dbReference type="OrthoDB" id="8778913at2"/>
<dbReference type="Proteomes" id="UP000060787">
    <property type="component" value="Chromosome"/>
</dbReference>
<sequence>MAYTLNAAATTVASEEELFDFIFSRVDTLDPDSIAEAAPVLAAYANDPALVARTMARSLRSILDGEPPPFVAPQCYVIARRKHVMIRANVWSPLKQTGALRKNEERAYSYDTAHDHNFHFLTVGYFGSGYRTHIAEIDPAELTGAIGDSARILDSEVTTLPKGKIMLYRAHRDVHRQAPPDELSISLNVLFNNQSQIAKCQYNFVFEQEFGEERARILSYTSASIHSRLSMLAEMAVLVGGDELTPLFADVVDSTLLPPRMRLMCLDGLRDDQDAYRGALERLYADDCAMVRDHASKVLQTLQ</sequence>
<evidence type="ECO:0000313" key="2">
    <source>
        <dbReference type="Proteomes" id="UP000060787"/>
    </source>
</evidence>
<gene>
    <name evidence="1" type="ORF">LA76x_4127</name>
</gene>
<dbReference type="RefSeq" id="WP_057919027.1">
    <property type="nucleotide sequence ID" value="NZ_CP011129.1"/>
</dbReference>
<protein>
    <submittedName>
        <fullName evidence="1">Uncharacterized protein</fullName>
    </submittedName>
</protein>
<dbReference type="KEGG" id="lab:LA76x_4127"/>
<keyword evidence="2" id="KW-1185">Reference proteome</keyword>